<evidence type="ECO:0000256" key="2">
    <source>
        <dbReference type="ARBA" id="ARBA00008791"/>
    </source>
</evidence>
<proteinExistence type="inferred from homology"/>
<dbReference type="Gene3D" id="3.40.50.12370">
    <property type="match status" value="1"/>
</dbReference>
<dbReference type="eggNOG" id="COG0589">
    <property type="taxonomic scope" value="Bacteria"/>
</dbReference>
<dbReference type="InterPro" id="IPR006016">
    <property type="entry name" value="UspA"/>
</dbReference>
<dbReference type="GO" id="GO:0005737">
    <property type="term" value="C:cytoplasm"/>
    <property type="evidence" value="ECO:0007669"/>
    <property type="project" value="UniProtKB-SubCell"/>
</dbReference>
<dbReference type="RefSeq" id="WP_009019572.1">
    <property type="nucleotide sequence ID" value="NZ_DS999411.1"/>
</dbReference>
<gene>
    <name evidence="6" type="ORF">NOR51B_763</name>
</gene>
<keyword evidence="3" id="KW-0963">Cytoplasm</keyword>
<comment type="similarity">
    <text evidence="2">Belongs to the universal stress protein A family.</text>
</comment>
<dbReference type="Pfam" id="PF00582">
    <property type="entry name" value="Usp"/>
    <property type="match status" value="2"/>
</dbReference>
<name>B8KXA3_9GAMM</name>
<comment type="subcellular location">
    <subcellularLocation>
        <location evidence="1">Cytoplasm</location>
    </subcellularLocation>
</comment>
<dbReference type="STRING" id="565045.NOR51B_763"/>
<accession>B8KXA3</accession>
<feature type="domain" description="UspA" evidence="5">
    <location>
        <begin position="18"/>
        <end position="138"/>
    </location>
</feature>
<evidence type="ECO:0000259" key="5">
    <source>
        <dbReference type="Pfam" id="PF00582"/>
    </source>
</evidence>
<dbReference type="AlphaFoldDB" id="B8KXA3"/>
<feature type="domain" description="UspA" evidence="5">
    <location>
        <begin position="150"/>
        <end position="302"/>
    </location>
</feature>
<dbReference type="PANTHER" id="PTHR47892">
    <property type="entry name" value="UNIVERSAL STRESS PROTEIN E"/>
    <property type="match status" value="1"/>
</dbReference>
<dbReference type="EMBL" id="DS999411">
    <property type="protein sequence ID" value="EED34824.1"/>
    <property type="molecule type" value="Genomic_DNA"/>
</dbReference>
<dbReference type="PANTHER" id="PTHR47892:SF1">
    <property type="entry name" value="UNIVERSAL STRESS PROTEIN E"/>
    <property type="match status" value="1"/>
</dbReference>
<keyword evidence="7" id="KW-1185">Reference proteome</keyword>
<sequence>MKQFQDILVFAEVYDTYCIDQVAQLAEAHGAAVTVCDVIEPPPRLVDDEGVADRLFKRRWALSFERLRRVQQYFSERLTIDHSVLTGIPFVTITEQVLEQGFDLVVHISAPVQKISGVGLNATGMHLMRKCPCTVWALHPQTPSLQNNVVLALDNDHSIDSQLADNFAVSLAESALTLCAAQDADLHIVHAWQPFGHDLLSDSSLELGLDEIDSYRKQQYAMAKRWFEAMVTRIKQHAYSPSRIKSHLIEGPAFQVVGDVISEFHANMLVLGNVGTSAKPGILIGATAESIMSGVGTPILALKPPGYQSPLNR</sequence>
<evidence type="ECO:0000256" key="1">
    <source>
        <dbReference type="ARBA" id="ARBA00004496"/>
    </source>
</evidence>
<reference evidence="7" key="1">
    <citation type="journal article" date="2013" name="BMC Microbiol.">
        <title>Taxonomy and evolution of bacteriochlorophyll a-containing members of the OM60/NOR5 clade of marine gammaproteobacteria: description of Luminiphilus syltensis gen. nov., sp. nov., reclassification of Haliea rubra as Pseudohaliea rubra gen. nov., comb. nov., and emendation of Chromatocurvus halotolerans.</title>
        <authorList>
            <person name="Spring S."/>
            <person name="Riedel T."/>
            <person name="Sproer C."/>
            <person name="Yan S."/>
            <person name="Harder J."/>
            <person name="Fuchs B.M."/>
        </authorList>
    </citation>
    <scope>NUCLEOTIDE SEQUENCE [LARGE SCALE GENOMIC DNA]</scope>
    <source>
        <strain evidence="7">NOR51-B</strain>
    </source>
</reference>
<evidence type="ECO:0000313" key="6">
    <source>
        <dbReference type="EMBL" id="EED34824.1"/>
    </source>
</evidence>
<evidence type="ECO:0000313" key="7">
    <source>
        <dbReference type="Proteomes" id="UP000004699"/>
    </source>
</evidence>
<dbReference type="SUPFAM" id="SSF52402">
    <property type="entry name" value="Adenine nucleotide alpha hydrolases-like"/>
    <property type="match status" value="2"/>
</dbReference>
<evidence type="ECO:0000256" key="4">
    <source>
        <dbReference type="ARBA" id="ARBA00037131"/>
    </source>
</evidence>
<organism evidence="6 7">
    <name type="scientific">Luminiphilus syltensis NOR5-1B</name>
    <dbReference type="NCBI Taxonomy" id="565045"/>
    <lineage>
        <taxon>Bacteria</taxon>
        <taxon>Pseudomonadati</taxon>
        <taxon>Pseudomonadota</taxon>
        <taxon>Gammaproteobacteria</taxon>
        <taxon>Cellvibrionales</taxon>
        <taxon>Halieaceae</taxon>
        <taxon>Luminiphilus</taxon>
    </lineage>
</organism>
<evidence type="ECO:0000256" key="3">
    <source>
        <dbReference type="ARBA" id="ARBA00022490"/>
    </source>
</evidence>
<dbReference type="HOGENOM" id="CLU_049301_1_1_6"/>
<dbReference type="Proteomes" id="UP000004699">
    <property type="component" value="Unassembled WGS sequence"/>
</dbReference>
<dbReference type="CDD" id="cd00293">
    <property type="entry name" value="USP-like"/>
    <property type="match status" value="1"/>
</dbReference>
<comment type="function">
    <text evidence="4">Required for resistance to DNA-damaging agents.</text>
</comment>
<dbReference type="OrthoDB" id="239260at2"/>
<protein>
    <submittedName>
        <fullName evidence="6">Universal stress protein family protein</fullName>
    </submittedName>
</protein>